<accession>A0AAV5A7S7</accession>
<protein>
    <submittedName>
        <fullName evidence="1">Uncharacterized protein</fullName>
    </submittedName>
</protein>
<dbReference type="Proteomes" id="UP001050691">
    <property type="component" value="Unassembled WGS sequence"/>
</dbReference>
<proteinExistence type="predicted"/>
<gene>
    <name evidence="1" type="ORF">Clacol_002167</name>
</gene>
<comment type="caution">
    <text evidence="1">The sequence shown here is derived from an EMBL/GenBank/DDBJ whole genome shotgun (WGS) entry which is preliminary data.</text>
</comment>
<evidence type="ECO:0000313" key="2">
    <source>
        <dbReference type="Proteomes" id="UP001050691"/>
    </source>
</evidence>
<reference evidence="1" key="1">
    <citation type="submission" date="2021-10" db="EMBL/GenBank/DDBJ databases">
        <title>De novo Genome Assembly of Clathrus columnatus (Basidiomycota, Fungi) Using Illumina and Nanopore Sequence Data.</title>
        <authorList>
            <person name="Ogiso-Tanaka E."/>
            <person name="Itagaki H."/>
            <person name="Hosoya T."/>
            <person name="Hosaka K."/>
        </authorList>
    </citation>
    <scope>NUCLEOTIDE SEQUENCE</scope>
    <source>
        <strain evidence="1">MO-923</strain>
    </source>
</reference>
<name>A0AAV5A7S7_9AGAM</name>
<organism evidence="1 2">
    <name type="scientific">Clathrus columnatus</name>
    <dbReference type="NCBI Taxonomy" id="1419009"/>
    <lineage>
        <taxon>Eukaryota</taxon>
        <taxon>Fungi</taxon>
        <taxon>Dikarya</taxon>
        <taxon>Basidiomycota</taxon>
        <taxon>Agaricomycotina</taxon>
        <taxon>Agaricomycetes</taxon>
        <taxon>Phallomycetidae</taxon>
        <taxon>Phallales</taxon>
        <taxon>Clathraceae</taxon>
        <taxon>Clathrus</taxon>
    </lineage>
</organism>
<dbReference type="AlphaFoldDB" id="A0AAV5A7S7"/>
<dbReference type="EMBL" id="BPWL01000002">
    <property type="protein sequence ID" value="GJJ07960.1"/>
    <property type="molecule type" value="Genomic_DNA"/>
</dbReference>
<evidence type="ECO:0000313" key="1">
    <source>
        <dbReference type="EMBL" id="GJJ07960.1"/>
    </source>
</evidence>
<keyword evidence="2" id="KW-1185">Reference proteome</keyword>
<sequence length="213" mass="24197">MAIKSDEPYGEVHITSTNLSTPIMLPRDSTTLGLPLFLEDTTGYPLGPTDFSDIYDRPPFIHVRNRVDLILKRIRIDIFELDIGSGRQSRNGISLHLGPEIAGNVVFLNGVRKYVENWLYENGSGRLVINCSPEALADVRRVREFQASDQNFYQWSFRTSGHEWTCTNVKSKQIVAHYDLKSVFEPIYSTSGNVLMVYELWTDLTMGNSFDVA</sequence>